<comment type="caution">
    <text evidence="7">The sequence shown here is derived from an EMBL/GenBank/DDBJ whole genome shotgun (WGS) entry which is preliminary data.</text>
</comment>
<dbReference type="GO" id="GO:0052927">
    <property type="term" value="F:CC tRNA cytidylyltransferase activity"/>
    <property type="evidence" value="ECO:0007669"/>
    <property type="project" value="TreeGrafter"/>
</dbReference>
<proteinExistence type="inferred from homology"/>
<feature type="region of interest" description="Disordered" evidence="5">
    <location>
        <begin position="131"/>
        <end position="173"/>
    </location>
</feature>
<reference evidence="7" key="1">
    <citation type="submission" date="2023-04" db="EMBL/GenBank/DDBJ databases">
        <title>Ambrosiozyma monospora NBRC 1965.</title>
        <authorList>
            <person name="Ichikawa N."/>
            <person name="Sato H."/>
            <person name="Tonouchi N."/>
        </authorList>
    </citation>
    <scope>NUCLEOTIDE SEQUENCE</scope>
    <source>
        <strain evidence="7">NBRC 1965</strain>
    </source>
</reference>
<feature type="domain" description="Poly A polymerase head" evidence="6">
    <location>
        <begin position="84"/>
        <end position="126"/>
    </location>
</feature>
<dbReference type="SUPFAM" id="SSF81301">
    <property type="entry name" value="Nucleotidyltransferase"/>
    <property type="match status" value="1"/>
</dbReference>
<gene>
    <name evidence="7" type="ORF">Amon01_000467000</name>
</gene>
<dbReference type="GO" id="GO:0003723">
    <property type="term" value="F:RNA binding"/>
    <property type="evidence" value="ECO:0007669"/>
    <property type="project" value="UniProtKB-KW"/>
</dbReference>
<name>A0A9W6YYM9_AMBMO</name>
<evidence type="ECO:0000313" key="7">
    <source>
        <dbReference type="EMBL" id="GMG36402.1"/>
    </source>
</evidence>
<evidence type="ECO:0000256" key="1">
    <source>
        <dbReference type="ARBA" id="ARBA00007265"/>
    </source>
</evidence>
<comment type="similarity">
    <text evidence="1 4">Belongs to the tRNA nucleotidyltransferase/poly(A) polymerase family.</text>
</comment>
<dbReference type="PANTHER" id="PTHR13734:SF5">
    <property type="entry name" value="CCA TRNA NUCLEOTIDYLTRANSFERASE, MITOCHONDRIAL"/>
    <property type="match status" value="1"/>
</dbReference>
<dbReference type="InterPro" id="IPR002646">
    <property type="entry name" value="PolA_pol_head_dom"/>
</dbReference>
<dbReference type="AlphaFoldDB" id="A0A9W6YYM9"/>
<evidence type="ECO:0000313" key="8">
    <source>
        <dbReference type="Proteomes" id="UP001165063"/>
    </source>
</evidence>
<keyword evidence="3 4" id="KW-0694">RNA-binding</keyword>
<organism evidence="7 8">
    <name type="scientific">Ambrosiozyma monospora</name>
    <name type="common">Yeast</name>
    <name type="synonym">Endomycopsis monosporus</name>
    <dbReference type="NCBI Taxonomy" id="43982"/>
    <lineage>
        <taxon>Eukaryota</taxon>
        <taxon>Fungi</taxon>
        <taxon>Dikarya</taxon>
        <taxon>Ascomycota</taxon>
        <taxon>Saccharomycotina</taxon>
        <taxon>Pichiomycetes</taxon>
        <taxon>Pichiales</taxon>
        <taxon>Pichiaceae</taxon>
        <taxon>Ambrosiozyma</taxon>
    </lineage>
</organism>
<evidence type="ECO:0000256" key="5">
    <source>
        <dbReference type="SAM" id="MobiDB-lite"/>
    </source>
</evidence>
<dbReference type="GO" id="GO:0052929">
    <property type="term" value="F:ATP:3'-cytidine-cytidine-tRNA adenylyltransferase activity"/>
    <property type="evidence" value="ECO:0007669"/>
    <property type="project" value="TreeGrafter"/>
</dbReference>
<evidence type="ECO:0000256" key="4">
    <source>
        <dbReference type="RuleBase" id="RU003953"/>
    </source>
</evidence>
<dbReference type="EMBL" id="BSXU01002315">
    <property type="protein sequence ID" value="GMG36402.1"/>
    <property type="molecule type" value="Genomic_DNA"/>
</dbReference>
<evidence type="ECO:0000256" key="2">
    <source>
        <dbReference type="ARBA" id="ARBA00022679"/>
    </source>
</evidence>
<evidence type="ECO:0000256" key="3">
    <source>
        <dbReference type="ARBA" id="ARBA00022884"/>
    </source>
</evidence>
<dbReference type="Gene3D" id="3.30.460.10">
    <property type="entry name" value="Beta Polymerase, domain 2"/>
    <property type="match status" value="1"/>
</dbReference>
<dbReference type="OrthoDB" id="445712at2759"/>
<keyword evidence="2 4" id="KW-0808">Transferase</keyword>
<accession>A0A9W6YYM9</accession>
<dbReference type="Proteomes" id="UP001165063">
    <property type="component" value="Unassembled WGS sequence"/>
</dbReference>
<feature type="compositionally biased region" description="Basic and acidic residues" evidence="5">
    <location>
        <begin position="131"/>
        <end position="157"/>
    </location>
</feature>
<dbReference type="PANTHER" id="PTHR13734">
    <property type="entry name" value="TRNA-NUCLEOTIDYLTRANSFERASE"/>
    <property type="match status" value="1"/>
</dbReference>
<dbReference type="Pfam" id="PF01743">
    <property type="entry name" value="PolyA_pol"/>
    <property type="match status" value="1"/>
</dbReference>
<evidence type="ECO:0000259" key="6">
    <source>
        <dbReference type="Pfam" id="PF01743"/>
    </source>
</evidence>
<dbReference type="GO" id="GO:0001680">
    <property type="term" value="P:tRNA 3'-terminal CCA addition"/>
    <property type="evidence" value="ECO:0007669"/>
    <property type="project" value="TreeGrafter"/>
</dbReference>
<sequence>MWLQKQLRTQLLSKPFFRRVTQITQTRFIIMSTIATVKTPIPINTNFQLTETETKITDLLNEYTKYYNDNIAAANPVELKPLTLRITGGWVRDKLLGKVSHDIDIGIDHLSGLDFVTGLKEYVDAKARVETEDSKSSECGKNKENGEEDGSKSDKQPRAVSRSMYKIEKNPEKSKHLETCTTKIYNVDIDFVNLRSEKYTEDSRIPTIEKGVCQIYKMVS</sequence>
<keyword evidence="8" id="KW-1185">Reference proteome</keyword>
<protein>
    <submittedName>
        <fullName evidence="7">Unnamed protein product</fullName>
    </submittedName>
</protein>
<dbReference type="InterPro" id="IPR043519">
    <property type="entry name" value="NT_sf"/>
</dbReference>